<dbReference type="FunFam" id="1.10.10.1210:FF:000001">
    <property type="entry name" value="melanoma-associated antigen D1"/>
    <property type="match status" value="1"/>
</dbReference>
<dbReference type="PANTHER" id="PTHR11736">
    <property type="entry name" value="MELANOMA-ASSOCIATED ANTIGEN MAGE ANTIGEN"/>
    <property type="match status" value="1"/>
</dbReference>
<dbReference type="PROSITE" id="PS50838">
    <property type="entry name" value="MAGE"/>
    <property type="match status" value="1"/>
</dbReference>
<dbReference type="InterPro" id="IPR041898">
    <property type="entry name" value="MAGE_WH1"/>
</dbReference>
<dbReference type="Gene3D" id="1.10.10.1210">
    <property type="entry name" value="MAGE homology domain, winged helix WH2 motif"/>
    <property type="match status" value="1"/>
</dbReference>
<dbReference type="Pfam" id="PF01454">
    <property type="entry name" value="MAGE"/>
    <property type="match status" value="1"/>
</dbReference>
<feature type="domain" description="MAGE" evidence="2">
    <location>
        <begin position="38"/>
        <end position="238"/>
    </location>
</feature>
<organism evidence="3 4">
    <name type="scientific">Heterocephalus glaber</name>
    <name type="common">Naked mole rat</name>
    <dbReference type="NCBI Taxonomy" id="10181"/>
    <lineage>
        <taxon>Eukaryota</taxon>
        <taxon>Metazoa</taxon>
        <taxon>Chordata</taxon>
        <taxon>Craniata</taxon>
        <taxon>Vertebrata</taxon>
        <taxon>Euteleostomi</taxon>
        <taxon>Mammalia</taxon>
        <taxon>Eutheria</taxon>
        <taxon>Euarchontoglires</taxon>
        <taxon>Glires</taxon>
        <taxon>Rodentia</taxon>
        <taxon>Hystricomorpha</taxon>
        <taxon>Bathyergidae</taxon>
        <taxon>Heterocephalus</taxon>
    </lineage>
</organism>
<proteinExistence type="predicted"/>
<dbReference type="InParanoid" id="G5B3D7"/>
<dbReference type="GO" id="GO:0000122">
    <property type="term" value="P:negative regulation of transcription by RNA polymerase II"/>
    <property type="evidence" value="ECO:0007669"/>
    <property type="project" value="TreeGrafter"/>
</dbReference>
<dbReference type="PANTHER" id="PTHR11736:SF153">
    <property type="entry name" value="MELANOMA-ASSOCIATED ANTIGEN 10"/>
    <property type="match status" value="1"/>
</dbReference>
<evidence type="ECO:0000259" key="2">
    <source>
        <dbReference type="PROSITE" id="PS50838"/>
    </source>
</evidence>
<reference evidence="3 4" key="1">
    <citation type="journal article" date="2011" name="Nature">
        <title>Genome sequencing reveals insights into physiology and longevity of the naked mole rat.</title>
        <authorList>
            <person name="Kim E.B."/>
            <person name="Fang X."/>
            <person name="Fushan A.A."/>
            <person name="Huang Z."/>
            <person name="Lobanov A.V."/>
            <person name="Han L."/>
            <person name="Marino S.M."/>
            <person name="Sun X."/>
            <person name="Turanov A.A."/>
            <person name="Yang P."/>
            <person name="Yim S.H."/>
            <person name="Zhao X."/>
            <person name="Kasaikina M.V."/>
            <person name="Stoletzki N."/>
            <person name="Peng C."/>
            <person name="Polak P."/>
            <person name="Xiong Z."/>
            <person name="Kiezun A."/>
            <person name="Zhu Y."/>
            <person name="Chen Y."/>
            <person name="Kryukov G.V."/>
            <person name="Zhang Q."/>
            <person name="Peshkin L."/>
            <person name="Yang L."/>
            <person name="Bronson R.T."/>
            <person name="Buffenstein R."/>
            <person name="Wang B."/>
            <person name="Han C."/>
            <person name="Li Q."/>
            <person name="Chen L."/>
            <person name="Zhao W."/>
            <person name="Sunyaev S.R."/>
            <person name="Park T.J."/>
            <person name="Zhang G."/>
            <person name="Wang J."/>
            <person name="Gladyshev V.N."/>
        </authorList>
    </citation>
    <scope>NUCLEOTIDE SEQUENCE [LARGE SCALE GENOMIC DNA]</scope>
</reference>
<dbReference type="STRING" id="10181.G5B3D7"/>
<dbReference type="SMART" id="SM01373">
    <property type="entry name" value="MAGE"/>
    <property type="match status" value="1"/>
</dbReference>
<dbReference type="InterPro" id="IPR037445">
    <property type="entry name" value="MAGE"/>
</dbReference>
<dbReference type="AlphaFoldDB" id="G5B3D7"/>
<dbReference type="eggNOG" id="KOG4562">
    <property type="taxonomic scope" value="Eukaryota"/>
</dbReference>
<dbReference type="EMBL" id="JH168171">
    <property type="protein sequence ID" value="EHB03798.1"/>
    <property type="molecule type" value="Genomic_DNA"/>
</dbReference>
<gene>
    <name evidence="3" type="ORF">GW7_10468</name>
</gene>
<name>G5B3D7_HETGA</name>
<dbReference type="InterPro" id="IPR041899">
    <property type="entry name" value="MAGE_WH2"/>
</dbReference>
<dbReference type="GO" id="GO:0005634">
    <property type="term" value="C:nucleus"/>
    <property type="evidence" value="ECO:0007669"/>
    <property type="project" value="TreeGrafter"/>
</dbReference>
<evidence type="ECO:0000313" key="4">
    <source>
        <dbReference type="Proteomes" id="UP000006813"/>
    </source>
</evidence>
<dbReference type="InterPro" id="IPR002190">
    <property type="entry name" value="MHD_dom"/>
</dbReference>
<accession>G5B3D7</accession>
<sequence length="254" mass="29491">MASTPGSHFSESSNTQKAEGSSPSQATNFPQILCSVLLNEKLRNLVPFLVRKYQKKEQTTMEEMLHIVSHDYCEHFLLNYKKFCESLSLGLGIEIRLVDPSEYIYDLVPILGLTYNGILDDDEQIIPKVDLLIYILSVIFINGNSVSVEELRKQVRSWEILVLRERVVIGDPWKFITEDLVREQYLMYRQVLNSGPASYEFLWGPRAHTETTQMKVLEHVAKLNNTDPRSYPHLYEWALREENTIVRVPERQDV</sequence>
<dbReference type="Proteomes" id="UP000006813">
    <property type="component" value="Unassembled WGS sequence"/>
</dbReference>
<feature type="region of interest" description="Disordered" evidence="1">
    <location>
        <begin position="1"/>
        <end position="25"/>
    </location>
</feature>
<dbReference type="Gene3D" id="1.10.10.1200">
    <property type="entry name" value="MAGE homology domain, winged helix WH1 motif"/>
    <property type="match status" value="1"/>
</dbReference>
<evidence type="ECO:0000256" key="1">
    <source>
        <dbReference type="SAM" id="MobiDB-lite"/>
    </source>
</evidence>
<evidence type="ECO:0000313" key="3">
    <source>
        <dbReference type="EMBL" id="EHB03798.1"/>
    </source>
</evidence>
<protein>
    <submittedName>
        <fullName evidence="3">Melanoma-associated antigen 11</fullName>
    </submittedName>
</protein>